<evidence type="ECO:0000313" key="2">
    <source>
        <dbReference type="Proteomes" id="UP000243374"/>
    </source>
</evidence>
<sequence length="82" mass="9066">MTKILKSYKGIPYEVAKQKLETLLDALDVVLTGQSYTIGSRTLTRANLNAIQEAIEYWSDIVSKCESGCGGVKVQRAIPQDF</sequence>
<dbReference type="AlphaFoldDB" id="A0A662Z796"/>
<dbReference type="RefSeq" id="WP_074837986.1">
    <property type="nucleotide sequence ID" value="NZ_CP047056.1"/>
</dbReference>
<accession>A0A662Z796</accession>
<reference evidence="1 2" key="1">
    <citation type="submission" date="2016-10" db="EMBL/GenBank/DDBJ databases">
        <authorList>
            <person name="Varghese N."/>
            <person name="Submissions S."/>
        </authorList>
    </citation>
    <scope>NUCLEOTIDE SEQUENCE [LARGE SCALE GENOMIC DNA]</scope>
    <source>
        <strain evidence="1 2">22B</strain>
    </source>
</reference>
<dbReference type="EMBL" id="FOSF01000001">
    <property type="protein sequence ID" value="SFJ74486.1"/>
    <property type="molecule type" value="Genomic_DNA"/>
</dbReference>
<gene>
    <name evidence="1" type="ORF">SAMN04487865_1001127</name>
</gene>
<dbReference type="Proteomes" id="UP000243374">
    <property type="component" value="Unassembled WGS sequence"/>
</dbReference>
<dbReference type="OrthoDB" id="5459693at2"/>
<organism evidence="1 2">
    <name type="scientific">Succinivibrio dextrinosolvens</name>
    <dbReference type="NCBI Taxonomy" id="83771"/>
    <lineage>
        <taxon>Bacteria</taxon>
        <taxon>Pseudomonadati</taxon>
        <taxon>Pseudomonadota</taxon>
        <taxon>Gammaproteobacteria</taxon>
        <taxon>Aeromonadales</taxon>
        <taxon>Succinivibrionaceae</taxon>
        <taxon>Succinivibrio</taxon>
    </lineage>
</organism>
<proteinExistence type="predicted"/>
<protein>
    <submittedName>
        <fullName evidence="1">Uncharacterized protein</fullName>
    </submittedName>
</protein>
<dbReference type="Pfam" id="PF19645">
    <property type="entry name" value="DUF6148"/>
    <property type="match status" value="1"/>
</dbReference>
<dbReference type="InterPro" id="IPR046146">
    <property type="entry name" value="DUF6148"/>
</dbReference>
<keyword evidence="2" id="KW-1185">Reference proteome</keyword>
<evidence type="ECO:0000313" key="1">
    <source>
        <dbReference type="EMBL" id="SFJ74486.1"/>
    </source>
</evidence>
<name>A0A662Z796_9GAMM</name>